<dbReference type="NCBIfam" id="NF041292">
    <property type="entry name" value="StbB"/>
    <property type="match status" value="1"/>
</dbReference>
<protein>
    <recommendedName>
        <fullName evidence="3">StbB</fullName>
    </recommendedName>
</protein>
<accession>G2H1N2</accession>
<dbReference type="AlphaFoldDB" id="G2H1N2"/>
<comment type="caution">
    <text evidence="1">The sequence shown here is derived from an EMBL/GenBank/DDBJ whole genome shotgun (WGS) entry which is preliminary data.</text>
</comment>
<dbReference type="PATRIC" id="fig|1005043.3.peg.1819"/>
<gene>
    <name evidence="1" type="ORF">Rin_00019750</name>
</gene>
<keyword evidence="2" id="KW-1185">Reference proteome</keyword>
<evidence type="ECO:0000313" key="1">
    <source>
        <dbReference type="EMBL" id="EGY28082.1"/>
    </source>
</evidence>
<organism evidence="1 2">
    <name type="scientific">Candidatus Regiella insecticola 5.15</name>
    <dbReference type="NCBI Taxonomy" id="1005043"/>
    <lineage>
        <taxon>Bacteria</taxon>
        <taxon>Pseudomonadati</taxon>
        <taxon>Pseudomonadota</taxon>
        <taxon>Gammaproteobacteria</taxon>
        <taxon>Enterobacterales</taxon>
        <taxon>Enterobacteriaceae</taxon>
        <taxon>aphid secondary symbionts</taxon>
        <taxon>Candidatus Regiella</taxon>
    </lineage>
</organism>
<dbReference type="OrthoDB" id="5877230at2"/>
<sequence>MFLKIAVVNNSGNVGKSTICDVLLNPRIENAEIIRVESINFDGNEVEKISAREFNDILKRIDMLENAIIDVGSSNIETFINQMEAYKDSQEDINFFIIPITPHHKQQIDSVSTLANLIDLGVNEEKIRFVFNQVEKSIPLERQFSDFFYGIKQFKKIKIKKYPIIYITPVFTFLNQSGKTFSEVMNDDRDFRTLLREEESREKREAISEEKSIKRLVTGINEELDIAFSNLDIK</sequence>
<dbReference type="EMBL" id="AGCA01000464">
    <property type="protein sequence ID" value="EGY28082.1"/>
    <property type="molecule type" value="Genomic_DNA"/>
</dbReference>
<evidence type="ECO:0000313" key="2">
    <source>
        <dbReference type="Proteomes" id="UP000004116"/>
    </source>
</evidence>
<name>G2H1N2_9ENTR</name>
<proteinExistence type="predicted"/>
<evidence type="ECO:0008006" key="3">
    <source>
        <dbReference type="Google" id="ProtNLM"/>
    </source>
</evidence>
<dbReference type="RefSeq" id="WP_006707611.1">
    <property type="nucleotide sequence ID" value="NZ_AGCA01000464.1"/>
</dbReference>
<dbReference type="Proteomes" id="UP000004116">
    <property type="component" value="Unassembled WGS sequence"/>
</dbReference>
<reference evidence="1 2" key="1">
    <citation type="journal article" date="2012" name="Genome Res.">
        <title>Genomic basis of endosymbiont-conferred protection against an insect parasitoid.</title>
        <authorList>
            <person name="Hansen A.K."/>
            <person name="Vorburger C."/>
            <person name="Moran N.A."/>
        </authorList>
    </citation>
    <scope>NUCLEOTIDE SEQUENCE [LARGE SCALE GENOMIC DNA]</scope>
    <source>
        <strain evidence="2">R5.15</strain>
    </source>
</reference>
<dbReference type="InterPro" id="IPR047985">
    <property type="entry name" value="StbB-like"/>
</dbReference>